<dbReference type="GO" id="GO:0016747">
    <property type="term" value="F:acyltransferase activity, transferring groups other than amino-acyl groups"/>
    <property type="evidence" value="ECO:0007669"/>
    <property type="project" value="InterPro"/>
</dbReference>
<dbReference type="InterPro" id="IPR000182">
    <property type="entry name" value="GNAT_dom"/>
</dbReference>
<accession>A0A075H6T1</accession>
<evidence type="ECO:0000313" key="2">
    <source>
        <dbReference type="EMBL" id="AIF09613.1"/>
    </source>
</evidence>
<dbReference type="Gene3D" id="3.40.630.30">
    <property type="match status" value="1"/>
</dbReference>
<protein>
    <recommendedName>
        <fullName evidence="1">N-acetyltransferase domain-containing protein</fullName>
    </recommendedName>
</protein>
<proteinExistence type="predicted"/>
<feature type="domain" description="N-acetyltransferase" evidence="1">
    <location>
        <begin position="88"/>
        <end position="156"/>
    </location>
</feature>
<dbReference type="EMBL" id="KF900867">
    <property type="protein sequence ID" value="AIF09613.1"/>
    <property type="molecule type" value="Genomic_DNA"/>
</dbReference>
<organism evidence="2">
    <name type="scientific">uncultured marine thaumarchaeote KM3_38_E02</name>
    <dbReference type="NCBI Taxonomy" id="1456138"/>
    <lineage>
        <taxon>Archaea</taxon>
        <taxon>Nitrososphaerota</taxon>
        <taxon>environmental samples</taxon>
    </lineage>
</organism>
<sequence>MKKIQRIKWDRYSCYLQPVTNSDAEFLFDLLSERNPLHNVSHKNMPTYDQHTKFIKSKPYSKWYIIYVRENLNEFIDRGSKKITNLNYVTRKYVKKKVGSIYLSKHDEIGIFILKKFQNKNIGEHVLNSLIEKNPKKRYIANINPKNKNSINFFKKINLD</sequence>
<dbReference type="AlphaFoldDB" id="A0A075H6T1"/>
<reference evidence="2" key="1">
    <citation type="journal article" date="2014" name="Genome Biol. Evol.">
        <title>Pangenome evidence for extensive interdomain horizontal transfer affecting lineage core and shell genes in uncultured planktonic thaumarchaeota and euryarchaeota.</title>
        <authorList>
            <person name="Deschamps P."/>
            <person name="Zivanovic Y."/>
            <person name="Moreira D."/>
            <person name="Rodriguez-Valera F."/>
            <person name="Lopez-Garcia P."/>
        </authorList>
    </citation>
    <scope>NUCLEOTIDE SEQUENCE</scope>
</reference>
<dbReference type="SUPFAM" id="SSF55729">
    <property type="entry name" value="Acyl-CoA N-acyltransferases (Nat)"/>
    <property type="match status" value="1"/>
</dbReference>
<dbReference type="InterPro" id="IPR016181">
    <property type="entry name" value="Acyl_CoA_acyltransferase"/>
</dbReference>
<evidence type="ECO:0000259" key="1">
    <source>
        <dbReference type="Pfam" id="PF00583"/>
    </source>
</evidence>
<dbReference type="Pfam" id="PF00583">
    <property type="entry name" value="Acetyltransf_1"/>
    <property type="match status" value="1"/>
</dbReference>
<name>A0A075H6T1_9ARCH</name>